<dbReference type="EMBL" id="CP019384">
    <property type="protein sequence ID" value="QAT16428.1"/>
    <property type="molecule type" value="Genomic_DNA"/>
</dbReference>
<reference evidence="2 3" key="1">
    <citation type="submission" date="2017-01" db="EMBL/GenBank/DDBJ databases">
        <title>First insights into the biology of 'candidatus Vampirococcus archaeovorus'.</title>
        <authorList>
            <person name="Kizina J."/>
            <person name="Jordan S."/>
            <person name="Stueber K."/>
            <person name="Reinhardt R."/>
            <person name="Harder J."/>
        </authorList>
    </citation>
    <scope>NUCLEOTIDE SEQUENCE [LARGE SCALE GENOMIC DNA]</scope>
    <source>
        <strain evidence="2 3">LiM</strain>
    </source>
</reference>
<sequence>MKSKAKKIQKTKAAAPKPKLKDKLKKALSLSGISKKQVFKRPGRAAGRPPVAQEQGIPLQDMKVEQAKFYTGVVGQPMYQKSVMAELEHKELAWRYGEDILVLQIRDPWWAHAYWDISGSTLERLHKELGHSFGDGRWHLRSYDVSFINFNGTNAHRFFDTSIDVDAGNWYLNFGSPGTSWCVDLGLLLPGGRFVTVLRSNTVSLPLDSPSWVTDEEWMIPEDEFRKLYGMSVGLGPNVSSPVGKLWQERLKRDVSSRGIASMGVSSPVKKGQVKLPFWLVVDCELIVYGATEPDAHVTVQGKPIKLRKDGTFTLRFALPDGRQDIPVVAKSAKIDETRTITPVVTRKTTRNPS</sequence>
<organism evidence="2 3">
    <name type="scientific">Velamenicoccus archaeovorus</name>
    <dbReference type="NCBI Taxonomy" id="1930593"/>
    <lineage>
        <taxon>Bacteria</taxon>
        <taxon>Pseudomonadati</taxon>
        <taxon>Candidatus Omnitrophota</taxon>
        <taxon>Candidatus Velamenicoccus</taxon>
    </lineage>
</organism>
<dbReference type="InterPro" id="IPR032585">
    <property type="entry name" value="DUF4912"/>
</dbReference>
<dbReference type="KEGG" id="vai:BU251_01125"/>
<proteinExistence type="predicted"/>
<dbReference type="InterPro" id="IPR013783">
    <property type="entry name" value="Ig-like_fold"/>
</dbReference>
<dbReference type="RefSeq" id="WP_128699064.1">
    <property type="nucleotide sequence ID" value="NZ_CP019384.1"/>
</dbReference>
<feature type="compositionally biased region" description="Basic residues" evidence="1">
    <location>
        <begin position="1"/>
        <end position="10"/>
    </location>
</feature>
<evidence type="ECO:0000256" key="1">
    <source>
        <dbReference type="SAM" id="MobiDB-lite"/>
    </source>
</evidence>
<gene>
    <name evidence="2" type="ORF">BU251_01125</name>
</gene>
<name>A0A410P2W6_VELA1</name>
<feature type="region of interest" description="Disordered" evidence="1">
    <location>
        <begin position="1"/>
        <end position="20"/>
    </location>
</feature>
<accession>A0A410P2W6</accession>
<keyword evidence="3" id="KW-1185">Reference proteome</keyword>
<dbReference type="AlphaFoldDB" id="A0A410P2W6"/>
<evidence type="ECO:0000313" key="2">
    <source>
        <dbReference type="EMBL" id="QAT16428.1"/>
    </source>
</evidence>
<dbReference type="Gene3D" id="2.60.40.10">
    <property type="entry name" value="Immunoglobulins"/>
    <property type="match status" value="1"/>
</dbReference>
<protein>
    <recommendedName>
        <fullName evidence="4">DUF4912 domain-containing protein</fullName>
    </recommendedName>
</protein>
<dbReference type="Proteomes" id="UP000287243">
    <property type="component" value="Chromosome"/>
</dbReference>
<evidence type="ECO:0000313" key="3">
    <source>
        <dbReference type="Proteomes" id="UP000287243"/>
    </source>
</evidence>
<dbReference type="OrthoDB" id="9812700at2"/>
<evidence type="ECO:0008006" key="4">
    <source>
        <dbReference type="Google" id="ProtNLM"/>
    </source>
</evidence>
<dbReference type="Pfam" id="PF16258">
    <property type="entry name" value="DUF4912"/>
    <property type="match status" value="1"/>
</dbReference>